<dbReference type="Proteomes" id="UP000799750">
    <property type="component" value="Unassembled WGS sequence"/>
</dbReference>
<keyword evidence="2" id="KW-1185">Reference proteome</keyword>
<proteinExistence type="predicted"/>
<dbReference type="AlphaFoldDB" id="A0A6A6QZ46"/>
<dbReference type="EMBL" id="MU004186">
    <property type="protein sequence ID" value="KAF2497519.1"/>
    <property type="molecule type" value="Genomic_DNA"/>
</dbReference>
<accession>A0A6A6QZ46</accession>
<organism evidence="1 2">
    <name type="scientific">Lophium mytilinum</name>
    <dbReference type="NCBI Taxonomy" id="390894"/>
    <lineage>
        <taxon>Eukaryota</taxon>
        <taxon>Fungi</taxon>
        <taxon>Dikarya</taxon>
        <taxon>Ascomycota</taxon>
        <taxon>Pezizomycotina</taxon>
        <taxon>Dothideomycetes</taxon>
        <taxon>Pleosporomycetidae</taxon>
        <taxon>Mytilinidiales</taxon>
        <taxon>Mytilinidiaceae</taxon>
        <taxon>Lophium</taxon>
    </lineage>
</organism>
<dbReference type="OrthoDB" id="3344950at2759"/>
<protein>
    <submittedName>
        <fullName evidence="1">Uncharacterized protein</fullName>
    </submittedName>
</protein>
<evidence type="ECO:0000313" key="1">
    <source>
        <dbReference type="EMBL" id="KAF2497519.1"/>
    </source>
</evidence>
<sequence length="152" mass="16701">MATAADVTLSDLHAPKEASITAFTSALPEIKRKLLYHRHQDNIHDKGYFRAVASVDNKDLESFTASDLEAVRVGSTAYGLHLFCKVALPAAPGSYIHVRLFIAAEDGTDGASLEDRVATVHCIHTEEVVKEGAPREYRAIFGKEDALEWFDT</sequence>
<name>A0A6A6QZ46_9PEZI</name>
<evidence type="ECO:0000313" key="2">
    <source>
        <dbReference type="Proteomes" id="UP000799750"/>
    </source>
</evidence>
<reference evidence="1" key="1">
    <citation type="journal article" date="2020" name="Stud. Mycol.">
        <title>101 Dothideomycetes genomes: a test case for predicting lifestyles and emergence of pathogens.</title>
        <authorList>
            <person name="Haridas S."/>
            <person name="Albert R."/>
            <person name="Binder M."/>
            <person name="Bloem J."/>
            <person name="Labutti K."/>
            <person name="Salamov A."/>
            <person name="Andreopoulos B."/>
            <person name="Baker S."/>
            <person name="Barry K."/>
            <person name="Bills G."/>
            <person name="Bluhm B."/>
            <person name="Cannon C."/>
            <person name="Castanera R."/>
            <person name="Culley D."/>
            <person name="Daum C."/>
            <person name="Ezra D."/>
            <person name="Gonzalez J."/>
            <person name="Henrissat B."/>
            <person name="Kuo A."/>
            <person name="Liang C."/>
            <person name="Lipzen A."/>
            <person name="Lutzoni F."/>
            <person name="Magnuson J."/>
            <person name="Mondo S."/>
            <person name="Nolan M."/>
            <person name="Ohm R."/>
            <person name="Pangilinan J."/>
            <person name="Park H.-J."/>
            <person name="Ramirez L."/>
            <person name="Alfaro M."/>
            <person name="Sun H."/>
            <person name="Tritt A."/>
            <person name="Yoshinaga Y."/>
            <person name="Zwiers L.-H."/>
            <person name="Turgeon B."/>
            <person name="Goodwin S."/>
            <person name="Spatafora J."/>
            <person name="Crous P."/>
            <person name="Grigoriev I."/>
        </authorList>
    </citation>
    <scope>NUCLEOTIDE SEQUENCE</scope>
    <source>
        <strain evidence="1">CBS 269.34</strain>
    </source>
</reference>
<gene>
    <name evidence="1" type="ORF">BU16DRAFT_482554</name>
</gene>